<evidence type="ECO:0000313" key="2">
    <source>
        <dbReference type="EMBL" id="PIA96303.1"/>
    </source>
</evidence>
<dbReference type="OrthoDB" id="3251507at2759"/>
<reference evidence="2 3" key="1">
    <citation type="submission" date="2015-10" db="EMBL/GenBank/DDBJ databases">
        <title>The cercosporin biosynthetic gene cluster was horizontally transferred to several fungal lineages and shown to be expanded in Cercospora beticola based on microsynteny with recipient genomes.</title>
        <authorList>
            <person name="De Jonge R."/>
            <person name="Ebert M.K."/>
            <person name="Suttle J.C."/>
            <person name="Jurick Ii W.M."/>
            <person name="Secor G.A."/>
            <person name="Thomma B.P."/>
            <person name="Van De Peer Y."/>
            <person name="Bolton M.D."/>
        </authorList>
    </citation>
    <scope>NUCLEOTIDE SEQUENCE [LARGE SCALE GENOMIC DNA]</scope>
    <source>
        <strain evidence="2 3">09-40</strain>
    </source>
</reference>
<accession>A0A2G5HVJ7</accession>
<comment type="caution">
    <text evidence="2">The sequence shown here is derived from an EMBL/GenBank/DDBJ whole genome shotgun (WGS) entry which is preliminary data.</text>
</comment>
<organism evidence="2 3">
    <name type="scientific">Cercospora beticola</name>
    <name type="common">Sugarbeet leaf spot fungus</name>
    <dbReference type="NCBI Taxonomy" id="122368"/>
    <lineage>
        <taxon>Eukaryota</taxon>
        <taxon>Fungi</taxon>
        <taxon>Dikarya</taxon>
        <taxon>Ascomycota</taxon>
        <taxon>Pezizomycotina</taxon>
        <taxon>Dothideomycetes</taxon>
        <taxon>Dothideomycetidae</taxon>
        <taxon>Mycosphaerellales</taxon>
        <taxon>Mycosphaerellaceae</taxon>
        <taxon>Cercospora</taxon>
    </lineage>
</organism>
<dbReference type="EMBL" id="LKMD01000103">
    <property type="protein sequence ID" value="PIA96303.1"/>
    <property type="molecule type" value="Genomic_DNA"/>
</dbReference>
<dbReference type="AlphaFoldDB" id="A0A2G5HVJ7"/>
<feature type="compositionally biased region" description="Polar residues" evidence="1">
    <location>
        <begin position="476"/>
        <end position="492"/>
    </location>
</feature>
<dbReference type="Proteomes" id="UP000230605">
    <property type="component" value="Chromosome 8"/>
</dbReference>
<dbReference type="InterPro" id="IPR027796">
    <property type="entry name" value="OTT_1508_deam-like"/>
</dbReference>
<feature type="region of interest" description="Disordered" evidence="1">
    <location>
        <begin position="505"/>
        <end position="529"/>
    </location>
</feature>
<dbReference type="PANTHER" id="PTHR42037">
    <property type="match status" value="1"/>
</dbReference>
<proteinExistence type="predicted"/>
<dbReference type="Pfam" id="PF14441">
    <property type="entry name" value="OTT_1508_deam"/>
    <property type="match status" value="1"/>
</dbReference>
<name>A0A2G5HVJ7_CERBT</name>
<evidence type="ECO:0000313" key="3">
    <source>
        <dbReference type="Proteomes" id="UP000230605"/>
    </source>
</evidence>
<evidence type="ECO:0000256" key="1">
    <source>
        <dbReference type="SAM" id="MobiDB-lite"/>
    </source>
</evidence>
<dbReference type="PANTHER" id="PTHR42037:SF1">
    <property type="match status" value="1"/>
</dbReference>
<protein>
    <submittedName>
        <fullName evidence="2">Uncharacterized protein</fullName>
    </submittedName>
</protein>
<feature type="region of interest" description="Disordered" evidence="1">
    <location>
        <begin position="468"/>
        <end position="492"/>
    </location>
</feature>
<sequence length="529" mass="59702">MPKRKKGSTTSLRPRFDLQERLLGRFYEPLVLLYTLGRTRGEPAKPLIPSRKHLSYMPLTNLRRIFLNELAYMCDYDKGGRTVTAIGLQCTPEKQIVWVATNSGSTTKVIEFLASLLKQVMRTAMRAETGSFDTELASRCIHFATPRVKKYGSHLRPLIRRCVSHLLKTEPVVESGFIEWLQSWEYTRSPVDLCSSAYTSRKSNYMQVLARLGAEPSYGSNEDSIYSAFAMVRHYIGRLGHHFRAAGTLIACAPRLLDLFHNCEVRGVPVLPHATMPPPDQLTRPNNVVVRMLPANAPQLNHYQQALAVLDARFQVFHRFQENMATPSGNPCIHAEILVLEHFYRFGMRFVDDDSYIACSKPACFCCLLYFRHHPAHVIEPISHNKIYLNWRPPDFSTPMGNIGPHHQRDILNTMNQVLRKEILLQLDAKTGHQAQHPDSVTGITISTQTGQAELHKEGALFATRVADNNPGLDHFNQTSPGSIQDESREVQPNNIELEAPNGEFFKFDDGLESPSSDSDEDGGVQLPV</sequence>
<gene>
    <name evidence="2" type="ORF">CB0940_10226</name>
</gene>